<keyword evidence="2" id="KW-1185">Reference proteome</keyword>
<protein>
    <submittedName>
        <fullName evidence="1">Uncharacterized protein</fullName>
    </submittedName>
</protein>
<evidence type="ECO:0000313" key="2">
    <source>
        <dbReference type="Proteomes" id="UP000198656"/>
    </source>
</evidence>
<sequence length="29" mass="3227">MSAMSDIQNLWKGTDLFQNRGVNITVLAC</sequence>
<dbReference type="EMBL" id="FNCP01000033">
    <property type="protein sequence ID" value="SDI31312.1"/>
    <property type="molecule type" value="Genomic_DNA"/>
</dbReference>
<dbReference type="STRING" id="1121419.SAMN05443529_13311"/>
<dbReference type="Proteomes" id="UP000198656">
    <property type="component" value="Unassembled WGS sequence"/>
</dbReference>
<proteinExistence type="predicted"/>
<evidence type="ECO:0000313" key="1">
    <source>
        <dbReference type="EMBL" id="SDI31312.1"/>
    </source>
</evidence>
<reference evidence="2" key="1">
    <citation type="submission" date="2016-10" db="EMBL/GenBank/DDBJ databases">
        <authorList>
            <person name="Varghese N."/>
            <person name="Submissions S."/>
        </authorList>
    </citation>
    <scope>NUCLEOTIDE SEQUENCE [LARGE SCALE GENOMIC DNA]</scope>
    <source>
        <strain evidence="2">DSM 8344</strain>
    </source>
</reference>
<dbReference type="AlphaFoldDB" id="A0A1G8JJJ3"/>
<accession>A0A1G8JJJ3</accession>
<name>A0A1G8JJJ3_9FIRM</name>
<gene>
    <name evidence="1" type="ORF">SAMN05443529_13311</name>
</gene>
<organism evidence="1 2">
    <name type="scientific">Desulfosporosinus hippei DSM 8344</name>
    <dbReference type="NCBI Taxonomy" id="1121419"/>
    <lineage>
        <taxon>Bacteria</taxon>
        <taxon>Bacillati</taxon>
        <taxon>Bacillota</taxon>
        <taxon>Clostridia</taxon>
        <taxon>Eubacteriales</taxon>
        <taxon>Desulfitobacteriaceae</taxon>
        <taxon>Desulfosporosinus</taxon>
    </lineage>
</organism>